<dbReference type="PANTHER" id="PTHR47585">
    <property type="match status" value="1"/>
</dbReference>
<dbReference type="EMBL" id="KN847041">
    <property type="protein sequence ID" value="KIW32247.1"/>
    <property type="molecule type" value="Genomic_DNA"/>
</dbReference>
<keyword evidence="5" id="KW-1185">Reference proteome</keyword>
<evidence type="ECO:0000256" key="1">
    <source>
        <dbReference type="ARBA" id="ARBA00023242"/>
    </source>
</evidence>
<dbReference type="VEuPathDB" id="FungiDB:PV07_03807"/>
<evidence type="ECO:0000259" key="3">
    <source>
        <dbReference type="SMART" id="SM00906"/>
    </source>
</evidence>
<evidence type="ECO:0000313" key="5">
    <source>
        <dbReference type="Proteomes" id="UP000054466"/>
    </source>
</evidence>
<dbReference type="GO" id="GO:0008270">
    <property type="term" value="F:zinc ion binding"/>
    <property type="evidence" value="ECO:0007669"/>
    <property type="project" value="InterPro"/>
</dbReference>
<dbReference type="Pfam" id="PF23544">
    <property type="entry name" value="AtuA_ferredoxin"/>
    <property type="match status" value="1"/>
</dbReference>
<sequence>MSIERDLLTRKHRNSSRHYTIKLERRIRQLEAELQKNNLEVPPGESREEVLEAVLQESGTSQHESQQSLLGQGQKPRGRFHSLIDRLCAAEPRLCTDRAGRLHFYGPSSSLHTAESISSWFTFTDAIYTETPHQTARELPVQLQEHLLDQYWKFQHGVIQVVNREAFLNDMKVGRCQYYSKALLYAIFASAARVSDYPEIRALVVPPEAGSLRFEEPYLFKKASTLVEEELRHDASVTTVQALALLSVLCCCYAGSDGRGWMDSGRAVRLAFEFGLNQELSSIGPNSLRRVDSSVLRTTFWGCFTLDRLWATYLGRPYLIRLDVVTLPRPDASPGVHTWDEIIAGAWTDLLDIIGRICDSINHKLSQPLVMRQELCNWRLNLDPVLRYLPQSPPAVHVLHLHYHSAVILERLSEGRFGVETSSAASDSTSARTIYTDHALQLAAITQDYRANHGSARTMIGNSLYNITIAVIVLIANWAEGGTTDENQYIERVDSCVRSIKEMETSFASARTLSNIVLSLMRRCNFPPLPSQRQKEWSEEDEGLLSRLRLSLPILSPDFMPALYDDQGLFSATFDSEGLESSGPFWLFADPGYHMRRQAEWGDVDFLTGDYLAEINLPENKKGMDAGVHEGWEPTCWDGFVQTIDLIAQKELKVIVNGGALNPAGLAAKVQQLVNEKGFSLKVAYLSGDDLTQETKDQISKTGQIPAHLDSNNPDVKVEKLAVALQDYQSRPVITSHAYLGARGIVGALDGGADIVIAGRVADASPVIAAAWYWHQWKPTDYDQLASALIAGHLIECSAYTTGANFAGFDQFDLDLFVDLPFGIAEVANDGTSVITKHEHTQKGIVNADTIKCQFLYEIQGAIYLNSDVSADTTNIVITDVGKNRVQMSGIKGYPPPPTTKLAVFYDAGYQCQLLANAAGYATEKKWQLFEKQMRFFLNEKGVLDQFDHLEFQIVGVPEPNPRSQLRRLHWSLDYRTAHPKPYISFYPGLYDQTALKEAAHILGPDGKVAQTIDAKLPTEFYRLERRINFDAEQCTLRNPQGPTRTVTLGDIAYGRSGDKGANCNFGIYPRNPAHWAWFRGYMSRAKLQELIGDDWRDTYFIERMEFPEIKAVHFVVYGILGRGVLASTLLDSLGKAFADYIRAKTIEVPVEILEL</sequence>
<dbReference type="InterPro" id="IPR010839">
    <property type="entry name" value="AtuA_N"/>
</dbReference>
<dbReference type="OrthoDB" id="2154091at2759"/>
<feature type="compositionally biased region" description="Polar residues" evidence="2">
    <location>
        <begin position="57"/>
        <end position="71"/>
    </location>
</feature>
<dbReference type="GeneID" id="27343001"/>
<gene>
    <name evidence="4" type="ORF">PV07_03807</name>
</gene>
<proteinExistence type="predicted"/>
<organism evidence="4 5">
    <name type="scientific">Cladophialophora immunda</name>
    <dbReference type="NCBI Taxonomy" id="569365"/>
    <lineage>
        <taxon>Eukaryota</taxon>
        <taxon>Fungi</taxon>
        <taxon>Dikarya</taxon>
        <taxon>Ascomycota</taxon>
        <taxon>Pezizomycotina</taxon>
        <taxon>Eurotiomycetes</taxon>
        <taxon>Chaetothyriomycetidae</taxon>
        <taxon>Chaetothyriales</taxon>
        <taxon>Herpotrichiellaceae</taxon>
        <taxon>Cladophialophora</taxon>
    </lineage>
</organism>
<dbReference type="Proteomes" id="UP000054466">
    <property type="component" value="Unassembled WGS sequence"/>
</dbReference>
<reference evidence="4 5" key="1">
    <citation type="submission" date="2015-01" db="EMBL/GenBank/DDBJ databases">
        <title>The Genome Sequence of Cladophialophora immunda CBS83496.</title>
        <authorList>
            <consortium name="The Broad Institute Genomics Platform"/>
            <person name="Cuomo C."/>
            <person name="de Hoog S."/>
            <person name="Gorbushina A."/>
            <person name="Stielow B."/>
            <person name="Teixiera M."/>
            <person name="Abouelleil A."/>
            <person name="Chapman S.B."/>
            <person name="Priest M."/>
            <person name="Young S.K."/>
            <person name="Wortman J."/>
            <person name="Nusbaum C."/>
            <person name="Birren B."/>
        </authorList>
    </citation>
    <scope>NUCLEOTIDE SEQUENCE [LARGE SCALE GENOMIC DNA]</scope>
    <source>
        <strain evidence="4 5">CBS 83496</strain>
    </source>
</reference>
<dbReference type="CDD" id="cd12148">
    <property type="entry name" value="fungal_TF_MHR"/>
    <property type="match status" value="1"/>
</dbReference>
<dbReference type="GO" id="GO:0006351">
    <property type="term" value="P:DNA-templated transcription"/>
    <property type="evidence" value="ECO:0007669"/>
    <property type="project" value="InterPro"/>
</dbReference>
<dbReference type="PANTHER" id="PTHR47585:SF1">
    <property type="entry name" value="DUF1446 DOMAIN-CONTAINING PROTEIN"/>
    <property type="match status" value="1"/>
</dbReference>
<evidence type="ECO:0000313" key="4">
    <source>
        <dbReference type="EMBL" id="KIW32247.1"/>
    </source>
</evidence>
<accession>A0A0D2B3Q7</accession>
<feature type="region of interest" description="Disordered" evidence="2">
    <location>
        <begin position="55"/>
        <end position="76"/>
    </location>
</feature>
<feature type="domain" description="Xylanolytic transcriptional activator regulatory" evidence="3">
    <location>
        <begin position="260"/>
        <end position="336"/>
    </location>
</feature>
<dbReference type="AlphaFoldDB" id="A0A0D2B3Q7"/>
<dbReference type="Pfam" id="PF07287">
    <property type="entry name" value="AtuA"/>
    <property type="match status" value="1"/>
</dbReference>
<dbReference type="RefSeq" id="XP_016252463.1">
    <property type="nucleotide sequence ID" value="XM_016390561.1"/>
</dbReference>
<dbReference type="Pfam" id="PF04082">
    <property type="entry name" value="Fungal_trans"/>
    <property type="match status" value="1"/>
</dbReference>
<dbReference type="SMART" id="SM00906">
    <property type="entry name" value="Fungal_trans"/>
    <property type="match status" value="1"/>
</dbReference>
<protein>
    <recommendedName>
        <fullName evidence="3">Xylanolytic transcriptional activator regulatory domain-containing protein</fullName>
    </recommendedName>
</protein>
<dbReference type="InterPro" id="IPR007219">
    <property type="entry name" value="XnlR_reg_dom"/>
</dbReference>
<dbReference type="HOGENOM" id="CLU_275830_0_0_1"/>
<evidence type="ECO:0000256" key="2">
    <source>
        <dbReference type="SAM" id="MobiDB-lite"/>
    </source>
</evidence>
<keyword evidence="1" id="KW-0539">Nucleus</keyword>
<dbReference type="GO" id="GO:0003677">
    <property type="term" value="F:DNA binding"/>
    <property type="evidence" value="ECO:0007669"/>
    <property type="project" value="InterPro"/>
</dbReference>
<dbReference type="InterPro" id="IPR056362">
    <property type="entry name" value="AtuA-like_ferredoxin_dom"/>
</dbReference>
<name>A0A0D2B3Q7_9EURO</name>